<dbReference type="PANTHER" id="PTHR31600">
    <property type="entry name" value="TINY MACROCYSTS PROTEIN B-RELATED"/>
    <property type="match status" value="1"/>
</dbReference>
<dbReference type="EMBL" id="CT868307">
    <property type="protein sequence ID" value="CAK78528.1"/>
    <property type="molecule type" value="Genomic_DNA"/>
</dbReference>
<protein>
    <recommendedName>
        <fullName evidence="4">Transmembrane protein</fullName>
    </recommendedName>
</protein>
<dbReference type="OMA" id="LEGAYMI"/>
<dbReference type="GeneID" id="5031709"/>
<keyword evidence="3" id="KW-1185">Reference proteome</keyword>
<sequence length="1348" mass="159416">MGNSNLILDAFLTNYHLYDNQALDISEKWVNLFKIHSSLRNLSYIYSQTPTSWVYFFVIIIRPSQAIQIENFSIFGLVFVIFHLFYILKPTIIGSSISSTINTLLKVSLLNIVLEQFKDLFGYIVGGIILMFQTFEYFFIQWTLNVNQKNFQLVRISLLGTIKFLLDIFLIIGQEFRIDIFLIQVISLINSLVYILMILNEKSDMNIRNQAIIFSIQLLTICLGIAQFIKYENSYTLILVPFFFKIAFRMNNNNSNLNSKDPIIKASILLKQNSYYECFMILLKQQETNTLRKIKLKLIQKQAVDEFNFNVNKNVKQLSIQKDLALKLILNDSQTQAISQEITHIIKLKIDLLQNWYQNTIEEIIVLIQKIRNTRIKLDQFQYKESVGCVQSLILFFYAEILNDIIQANEILIHTRKSANPLIKESFSNRKIRYMIVNFQDQQYSIETVSSNGPQQYKNKLLNELIPFGIREHHDDLIQNYLTTAQSKFTRNFNKNYIFKDGFIESIDFAIDIIYTHKVQFITLFTLRNFKNSLFTMVTNDNFEIKSISEAFNQIPFIKKVFKLGTFVNKIINELNSVTQSCLIESSLYYSHPNIKSRQSFFNETQEQINYYCDVNVIIKKIDGQIKYYILELENFRNFLSIRKDSVLQTYTSFASLKGFNTNCNELDQNEALQIPYQSDEQIKKFDIDLHQLITSRDEEQYFLHNDLDKNQMAYEKSNTIQEQQFKIQQEEEQFLQEMKSQQSSSIEQLRQSNFIRKYSLINRFNNHLPLKKYQQIIVLLFILCITISMLFIIIELLSLNLIGFARDINLLEIKNLFFQPLDMFLATRWNLWTYNYEKQNEIITQEEYDELSKFSISNLGEGYDQLNFNMQSVLYKYDLQYLLQNKILQIFQYTDTYQNEKYNMTLRSAIQILLNFQYILKMNYVYEKTVKADSPQIFYSFKNYPLLRDILHELNDDIMVATIARGQEYQQELLTIFISEQAIIFMVILIILGLKRFTANKLQLFLSLTQFVDDTYLQREIVKQKSLLNLLLEDRTKLFFYKFDLFEKEASFLAKKTDRTVEKQKTHRMLDQKKLPITQFTIFLGIFYILILVCPVVNYVSYMNYLRKYPQTAAFKKQLSDLSGDIPLMFAQREVLYGRKNYMYLDSSYFDTIFHYVQESLNQTIAFTSENLDFTEILMSDQFEVFYNKILIENLCDYLPEYLIDKSKLLCPITMNGNMKRGLKIMLVYISSLIQTDMAINNFTYRARPTSNELEGAYMISEIINVINKSFYDDLIEITTSLVEQQIIFNILYLLVLLGVLIVIITVIQPIMYKNSRNIVQLIYLIPEQTLYNDEAFERTLRILINL</sequence>
<feature type="transmembrane region" description="Helical" evidence="1">
    <location>
        <begin position="152"/>
        <end position="172"/>
    </location>
</feature>
<feature type="transmembrane region" description="Helical" evidence="1">
    <location>
        <begin position="777"/>
        <end position="798"/>
    </location>
</feature>
<dbReference type="PANTHER" id="PTHR31600:SF2">
    <property type="entry name" value="GAMETE ENRICHED GENE 10 PROTEIN-RELATED"/>
    <property type="match status" value="1"/>
</dbReference>
<proteinExistence type="predicted"/>
<feature type="transmembrane region" description="Helical" evidence="1">
    <location>
        <begin position="1078"/>
        <end position="1101"/>
    </location>
</feature>
<feature type="transmembrane region" description="Helical" evidence="1">
    <location>
        <begin position="42"/>
        <end position="60"/>
    </location>
</feature>
<reference evidence="2 3" key="1">
    <citation type="journal article" date="2006" name="Nature">
        <title>Global trends of whole-genome duplications revealed by the ciliate Paramecium tetraurelia.</title>
        <authorList>
            <consortium name="Genoscope"/>
            <person name="Aury J.-M."/>
            <person name="Jaillon O."/>
            <person name="Duret L."/>
            <person name="Noel B."/>
            <person name="Jubin C."/>
            <person name="Porcel B.M."/>
            <person name="Segurens B."/>
            <person name="Daubin V."/>
            <person name="Anthouard V."/>
            <person name="Aiach N."/>
            <person name="Arnaiz O."/>
            <person name="Billaut A."/>
            <person name="Beisson J."/>
            <person name="Blanc I."/>
            <person name="Bouhouche K."/>
            <person name="Camara F."/>
            <person name="Duharcourt S."/>
            <person name="Guigo R."/>
            <person name="Gogendeau D."/>
            <person name="Katinka M."/>
            <person name="Keller A.-M."/>
            <person name="Kissmehl R."/>
            <person name="Klotz C."/>
            <person name="Koll F."/>
            <person name="Le Moue A."/>
            <person name="Lepere C."/>
            <person name="Malinsky S."/>
            <person name="Nowacki M."/>
            <person name="Nowak J.K."/>
            <person name="Plattner H."/>
            <person name="Poulain J."/>
            <person name="Ruiz F."/>
            <person name="Serrano V."/>
            <person name="Zagulski M."/>
            <person name="Dessen P."/>
            <person name="Betermier M."/>
            <person name="Weissenbach J."/>
            <person name="Scarpelli C."/>
            <person name="Schachter V."/>
            <person name="Sperling L."/>
            <person name="Meyer E."/>
            <person name="Cohen J."/>
            <person name="Wincker P."/>
        </authorList>
    </citation>
    <scope>NUCLEOTIDE SEQUENCE [LARGE SCALE GENOMIC DNA]</scope>
    <source>
        <strain evidence="2 3">Stock d4-2</strain>
    </source>
</reference>
<dbReference type="KEGG" id="ptm:GSPATT00013958001"/>
<feature type="transmembrane region" description="Helical" evidence="1">
    <location>
        <begin position="178"/>
        <end position="199"/>
    </location>
</feature>
<feature type="transmembrane region" description="Helical" evidence="1">
    <location>
        <begin position="120"/>
        <end position="140"/>
    </location>
</feature>
<evidence type="ECO:0008006" key="4">
    <source>
        <dbReference type="Google" id="ProtNLM"/>
    </source>
</evidence>
<gene>
    <name evidence="2" type="ORF">GSPATT00013958001</name>
</gene>
<dbReference type="Proteomes" id="UP000000600">
    <property type="component" value="Unassembled WGS sequence"/>
</dbReference>
<evidence type="ECO:0000313" key="3">
    <source>
        <dbReference type="Proteomes" id="UP000000600"/>
    </source>
</evidence>
<accession>A0D661</accession>
<evidence type="ECO:0000256" key="1">
    <source>
        <dbReference type="SAM" id="Phobius"/>
    </source>
</evidence>
<organism evidence="2 3">
    <name type="scientific">Paramecium tetraurelia</name>
    <dbReference type="NCBI Taxonomy" id="5888"/>
    <lineage>
        <taxon>Eukaryota</taxon>
        <taxon>Sar</taxon>
        <taxon>Alveolata</taxon>
        <taxon>Ciliophora</taxon>
        <taxon>Intramacronucleata</taxon>
        <taxon>Oligohymenophorea</taxon>
        <taxon>Peniculida</taxon>
        <taxon>Parameciidae</taxon>
        <taxon>Paramecium</taxon>
    </lineage>
</organism>
<keyword evidence="1" id="KW-1133">Transmembrane helix</keyword>
<feature type="transmembrane region" description="Helical" evidence="1">
    <location>
        <begin position="974"/>
        <end position="995"/>
    </location>
</feature>
<name>A0D661_PARTE</name>
<evidence type="ECO:0000313" key="2">
    <source>
        <dbReference type="EMBL" id="CAK78528.1"/>
    </source>
</evidence>
<keyword evidence="1" id="KW-0472">Membrane</keyword>
<feature type="transmembrane region" description="Helical" evidence="1">
    <location>
        <begin position="211"/>
        <end position="229"/>
    </location>
</feature>
<dbReference type="RefSeq" id="XP_001445925.1">
    <property type="nucleotide sequence ID" value="XM_001445888.1"/>
</dbReference>
<keyword evidence="1" id="KW-0812">Transmembrane</keyword>
<feature type="transmembrane region" description="Helical" evidence="1">
    <location>
        <begin position="72"/>
        <end position="88"/>
    </location>
</feature>
<feature type="transmembrane region" description="Helical" evidence="1">
    <location>
        <begin position="1288"/>
        <end position="1309"/>
    </location>
</feature>
<dbReference type="InParanoid" id="A0D661"/>
<dbReference type="HOGENOM" id="CLU_004806_0_0_1"/>
<dbReference type="InterPro" id="IPR052994">
    <property type="entry name" value="Tiny_macrocysts_regulators"/>
</dbReference>
<dbReference type="OrthoDB" id="299083at2759"/>